<dbReference type="Pfam" id="PF11867">
    <property type="entry name" value="T1RH-like_C"/>
    <property type="match status" value="1"/>
</dbReference>
<protein>
    <submittedName>
        <fullName evidence="3">Type I restriction enzyme (HsdR-like)</fullName>
        <ecNumber evidence="3">3.1.21.3</ecNumber>
    </submittedName>
</protein>
<name>Q0RQY7_FRAAA</name>
<reference evidence="3 4" key="1">
    <citation type="journal article" date="2007" name="Genome Res.">
        <title>Genome characteristics of facultatively symbiotic Frankia sp. strains reflect host range and host plant biogeography.</title>
        <authorList>
            <person name="Normand P."/>
            <person name="Lapierre P."/>
            <person name="Tisa L.S."/>
            <person name="Gogarten J.P."/>
            <person name="Alloisio N."/>
            <person name="Bagnarol E."/>
            <person name="Bassi C.A."/>
            <person name="Berry A.M."/>
            <person name="Bickhart D.M."/>
            <person name="Choisne N."/>
            <person name="Couloux A."/>
            <person name="Cournoyer B."/>
            <person name="Cruveiller S."/>
            <person name="Daubin V."/>
            <person name="Demange N."/>
            <person name="Francino M.P."/>
            <person name="Goltsman E."/>
            <person name="Huang Y."/>
            <person name="Kopp O.R."/>
            <person name="Labarre L."/>
            <person name="Lapidus A."/>
            <person name="Lavire C."/>
            <person name="Marechal J."/>
            <person name="Martinez M."/>
            <person name="Mastronunzio J.E."/>
            <person name="Mullin B.C."/>
            <person name="Niemann J."/>
            <person name="Pujic P."/>
            <person name="Rawnsley T."/>
            <person name="Rouy Z."/>
            <person name="Schenowitz C."/>
            <person name="Sellstedt A."/>
            <person name="Tavares F."/>
            <person name="Tomkins J.P."/>
            <person name="Vallenet D."/>
            <person name="Valverde C."/>
            <person name="Wall L.G."/>
            <person name="Wang Y."/>
            <person name="Medigue C."/>
            <person name="Benson D.R."/>
        </authorList>
    </citation>
    <scope>NUCLEOTIDE SEQUENCE [LARGE SCALE GENOMIC DNA]</scope>
    <source>
        <strain evidence="4">DSM 45986 / CECT 9034 / ACN14a</strain>
    </source>
</reference>
<dbReference type="EMBL" id="CT573213">
    <property type="protein sequence ID" value="CAJ60036.1"/>
    <property type="molecule type" value="Genomic_DNA"/>
</dbReference>
<evidence type="ECO:0000313" key="3">
    <source>
        <dbReference type="EMBL" id="CAJ60036.1"/>
    </source>
</evidence>
<accession>Q0RQY7</accession>
<dbReference type="AlphaFoldDB" id="Q0RQY7"/>
<dbReference type="InterPro" id="IPR021810">
    <property type="entry name" value="T1RH-like_C"/>
</dbReference>
<feature type="region of interest" description="Disordered" evidence="1">
    <location>
        <begin position="63"/>
        <end position="86"/>
    </location>
</feature>
<feature type="domain" description="Type I restriction enzyme HindI endonuclease subunit-like C-terminal" evidence="2">
    <location>
        <begin position="4"/>
        <end position="68"/>
    </location>
</feature>
<proteinExistence type="predicted"/>
<dbReference type="Proteomes" id="UP000000657">
    <property type="component" value="Chromosome"/>
</dbReference>
<keyword evidence="3" id="KW-0378">Hydrolase</keyword>
<organism evidence="3 4">
    <name type="scientific">Frankia alni (strain DSM 45986 / CECT 9034 / ACN14a)</name>
    <dbReference type="NCBI Taxonomy" id="326424"/>
    <lineage>
        <taxon>Bacteria</taxon>
        <taxon>Bacillati</taxon>
        <taxon>Actinomycetota</taxon>
        <taxon>Actinomycetes</taxon>
        <taxon>Frankiales</taxon>
        <taxon>Frankiaceae</taxon>
        <taxon>Frankia</taxon>
    </lineage>
</organism>
<evidence type="ECO:0000256" key="1">
    <source>
        <dbReference type="SAM" id="MobiDB-lite"/>
    </source>
</evidence>
<dbReference type="HOGENOM" id="CLU_2493333_0_0_11"/>
<dbReference type="EC" id="3.1.21.3" evidence="3"/>
<feature type="compositionally biased region" description="Low complexity" evidence="1">
    <location>
        <begin position="68"/>
        <end position="80"/>
    </location>
</feature>
<gene>
    <name evidence="3" type="ordered locus">FRAAL1376</name>
</gene>
<evidence type="ECO:0000313" key="4">
    <source>
        <dbReference type="Proteomes" id="UP000000657"/>
    </source>
</evidence>
<dbReference type="KEGG" id="fal:FRAAL1376"/>
<sequence length="86" mass="9544">MTGTGVIDIFAEAGLGKPGVSVIDGEFRKRFETSDRQHLQLEAVRRLIANEVRLISRRNIAAGRKFSESSTTRSTGTRTGRLSRPR</sequence>
<keyword evidence="4" id="KW-1185">Reference proteome</keyword>
<evidence type="ECO:0000259" key="2">
    <source>
        <dbReference type="Pfam" id="PF11867"/>
    </source>
</evidence>
<dbReference type="GO" id="GO:0009035">
    <property type="term" value="F:type I site-specific deoxyribonuclease activity"/>
    <property type="evidence" value="ECO:0007669"/>
    <property type="project" value="UniProtKB-EC"/>
</dbReference>
<dbReference type="STRING" id="326424.FRAAL1376"/>